<reference evidence="3" key="1">
    <citation type="submission" date="2021-01" db="EMBL/GenBank/DDBJ databases">
        <authorList>
            <person name="Kaushik A."/>
        </authorList>
    </citation>
    <scope>NUCLEOTIDE SEQUENCE</scope>
    <source>
        <strain evidence="3">AG5</strain>
    </source>
</reference>
<evidence type="ECO:0000256" key="1">
    <source>
        <dbReference type="SAM" id="MobiDB-lite"/>
    </source>
</evidence>
<feature type="region of interest" description="Disordered" evidence="1">
    <location>
        <begin position="1"/>
        <end position="35"/>
    </location>
</feature>
<feature type="transmembrane region" description="Helical" evidence="2">
    <location>
        <begin position="52"/>
        <end position="73"/>
    </location>
</feature>
<dbReference type="AlphaFoldDB" id="A0A8H3E021"/>
<keyword evidence="2" id="KW-1133">Transmembrane helix</keyword>
<name>A0A8H3E021_9AGAM</name>
<organism evidence="3 4">
    <name type="scientific">Rhizoctonia solani</name>
    <dbReference type="NCBI Taxonomy" id="456999"/>
    <lineage>
        <taxon>Eukaryota</taxon>
        <taxon>Fungi</taxon>
        <taxon>Dikarya</taxon>
        <taxon>Basidiomycota</taxon>
        <taxon>Agaricomycotina</taxon>
        <taxon>Agaricomycetes</taxon>
        <taxon>Cantharellales</taxon>
        <taxon>Ceratobasidiaceae</taxon>
        <taxon>Rhizoctonia</taxon>
    </lineage>
</organism>
<comment type="caution">
    <text evidence="3">The sequence shown here is derived from an EMBL/GenBank/DDBJ whole genome shotgun (WGS) entry which is preliminary data.</text>
</comment>
<keyword evidence="2" id="KW-0472">Membrane</keyword>
<evidence type="ECO:0000313" key="3">
    <source>
        <dbReference type="EMBL" id="CAE7119865.1"/>
    </source>
</evidence>
<proteinExistence type="predicted"/>
<gene>
    <name evidence="3" type="ORF">RDB_LOCUS55129</name>
</gene>
<evidence type="ECO:0000313" key="4">
    <source>
        <dbReference type="Proteomes" id="UP000663827"/>
    </source>
</evidence>
<evidence type="ECO:0000256" key="2">
    <source>
        <dbReference type="SAM" id="Phobius"/>
    </source>
</evidence>
<dbReference type="EMBL" id="CAJNJQ010001105">
    <property type="protein sequence ID" value="CAE7119865.1"/>
    <property type="molecule type" value="Genomic_DNA"/>
</dbReference>
<keyword evidence="2" id="KW-0812">Transmembrane</keyword>
<accession>A0A8H3E021</accession>
<protein>
    <submittedName>
        <fullName evidence="3">Uncharacterized protein</fullName>
    </submittedName>
</protein>
<dbReference type="Proteomes" id="UP000663827">
    <property type="component" value="Unassembled WGS sequence"/>
</dbReference>
<sequence length="320" mass="35835">MHRLTQQYSVKRSPSSDMKRQNVNAPSSSLSTDPSWNVVSAKEKLTTAIIRVPLVAFQAAVSIIITCIMIFPLNQSQYCLKRRPTVPLANETPVELDGWQLLPSDMTTLLSVPLVVLCWIAASWASRLCWHVICLLAKSHRVQRRGIRWASSRGALHPSTYIRHPLALVLGILLVSGRTQAYSPRLTDSIMRGLIASHLDRIPIHLQPTVDITADDIVDPTSDTDIPMIFAYNYMTRWETINKWRAVASNARLSTNSAPANVTMPYLHTAGEYQIIPSHMKQWLTLYETLYNKGTTKTDTVSISMASQSGCICICITWCN</sequence>